<protein>
    <submittedName>
        <fullName evidence="2">Uncharacterized protein</fullName>
    </submittedName>
</protein>
<evidence type="ECO:0000313" key="3">
    <source>
        <dbReference type="Proteomes" id="UP000596661"/>
    </source>
</evidence>
<feature type="compositionally biased region" description="Acidic residues" evidence="1">
    <location>
        <begin position="33"/>
        <end position="48"/>
    </location>
</feature>
<evidence type="ECO:0000313" key="2">
    <source>
        <dbReference type="EnsemblPlants" id="cds.evm.model.05.1595"/>
    </source>
</evidence>
<proteinExistence type="predicted"/>
<reference evidence="2" key="2">
    <citation type="submission" date="2021-03" db="UniProtKB">
        <authorList>
            <consortium name="EnsemblPlants"/>
        </authorList>
    </citation>
    <scope>IDENTIFICATION</scope>
</reference>
<feature type="compositionally biased region" description="Polar residues" evidence="1">
    <location>
        <begin position="15"/>
        <end position="28"/>
    </location>
</feature>
<sequence>MDQIATIISLLQKQPSTPTQPLELTQPSHYGDNFDEDDMYPEDWEPNIDEVPSTPTDAIMVTVGDTQSQDVQELDGPPPGVEFLRVRRKWKPIFLKDNTEGKKKQQIGPVEVDTLRRTSADSRLYKFFQKWITYSRDNGVLGMFTLAQPISLSL</sequence>
<feature type="region of interest" description="Disordered" evidence="1">
    <location>
        <begin position="15"/>
        <end position="52"/>
    </location>
</feature>
<evidence type="ECO:0000256" key="1">
    <source>
        <dbReference type="SAM" id="MobiDB-lite"/>
    </source>
</evidence>
<keyword evidence="3" id="KW-1185">Reference proteome</keyword>
<organism evidence="2 3">
    <name type="scientific">Cannabis sativa</name>
    <name type="common">Hemp</name>
    <name type="synonym">Marijuana</name>
    <dbReference type="NCBI Taxonomy" id="3483"/>
    <lineage>
        <taxon>Eukaryota</taxon>
        <taxon>Viridiplantae</taxon>
        <taxon>Streptophyta</taxon>
        <taxon>Embryophyta</taxon>
        <taxon>Tracheophyta</taxon>
        <taxon>Spermatophyta</taxon>
        <taxon>Magnoliopsida</taxon>
        <taxon>eudicotyledons</taxon>
        <taxon>Gunneridae</taxon>
        <taxon>Pentapetalae</taxon>
        <taxon>rosids</taxon>
        <taxon>fabids</taxon>
        <taxon>Rosales</taxon>
        <taxon>Cannabaceae</taxon>
        <taxon>Cannabis</taxon>
    </lineage>
</organism>
<reference evidence="2" key="1">
    <citation type="submission" date="2018-11" db="EMBL/GenBank/DDBJ databases">
        <authorList>
            <person name="Grassa J C."/>
        </authorList>
    </citation>
    <scope>NUCLEOTIDE SEQUENCE [LARGE SCALE GENOMIC DNA]</scope>
</reference>
<dbReference type="EMBL" id="UZAU01000542">
    <property type="status" value="NOT_ANNOTATED_CDS"/>
    <property type="molecule type" value="Genomic_DNA"/>
</dbReference>
<name>A0A803PLY8_CANSA</name>
<accession>A0A803PLY8</accession>
<dbReference type="AlphaFoldDB" id="A0A803PLY8"/>
<dbReference type="EnsemblPlants" id="evm.model.05.1595">
    <property type="protein sequence ID" value="cds.evm.model.05.1595"/>
    <property type="gene ID" value="evm.TU.05.1595"/>
</dbReference>
<dbReference type="Gramene" id="evm.model.05.1595">
    <property type="protein sequence ID" value="cds.evm.model.05.1595"/>
    <property type="gene ID" value="evm.TU.05.1595"/>
</dbReference>
<dbReference type="Proteomes" id="UP000596661">
    <property type="component" value="Chromosome 5"/>
</dbReference>